<keyword evidence="2" id="KW-0812">Transmembrane</keyword>
<feature type="chain" id="PRO_5034357997" evidence="3">
    <location>
        <begin position="18"/>
        <end position="418"/>
    </location>
</feature>
<feature type="compositionally biased region" description="Polar residues" evidence="1">
    <location>
        <begin position="334"/>
        <end position="346"/>
    </location>
</feature>
<keyword evidence="2" id="KW-1133">Transmembrane helix</keyword>
<reference evidence="4" key="2">
    <citation type="submission" date="2025-08" db="UniProtKB">
        <authorList>
            <consortium name="Ensembl"/>
        </authorList>
    </citation>
    <scope>IDENTIFICATION</scope>
</reference>
<reference evidence="4" key="1">
    <citation type="submission" date="2019-03" db="EMBL/GenBank/DDBJ databases">
        <authorList>
            <person name="Warren W.C."/>
            <person name="Johnson G.S."/>
        </authorList>
    </citation>
    <scope>NUCLEOTIDE SEQUENCE [LARGE SCALE GENOMIC DNA]</scope>
    <source>
        <strain evidence="4">Basenji</strain>
    </source>
</reference>
<keyword evidence="3" id="KW-0732">Signal</keyword>
<name>A0A8C0MHG9_CANLF</name>
<evidence type="ECO:0000256" key="3">
    <source>
        <dbReference type="SAM" id="SignalP"/>
    </source>
</evidence>
<dbReference type="InterPro" id="IPR042355">
    <property type="entry name" value="IGFLR1"/>
</dbReference>
<feature type="signal peptide" evidence="3">
    <location>
        <begin position="1"/>
        <end position="17"/>
    </location>
</feature>
<protein>
    <submittedName>
        <fullName evidence="4">IGF like family receptor 1</fullName>
    </submittedName>
</protein>
<organism evidence="4 5">
    <name type="scientific">Canis lupus familiaris</name>
    <name type="common">Dog</name>
    <name type="synonym">Canis familiaris</name>
    <dbReference type="NCBI Taxonomy" id="9615"/>
    <lineage>
        <taxon>Eukaryota</taxon>
        <taxon>Metazoa</taxon>
        <taxon>Chordata</taxon>
        <taxon>Craniata</taxon>
        <taxon>Vertebrata</taxon>
        <taxon>Euteleostomi</taxon>
        <taxon>Mammalia</taxon>
        <taxon>Eutheria</taxon>
        <taxon>Laurasiatheria</taxon>
        <taxon>Carnivora</taxon>
        <taxon>Caniformia</taxon>
        <taxon>Canidae</taxon>
        <taxon>Canis</taxon>
    </lineage>
</organism>
<keyword evidence="2" id="KW-0472">Membrane</keyword>
<sequence length="418" mass="43755">MGPLCLLLTAAPLLAQAAPPEASQHCGGLEYWNPDNRCCGSCLQRFGPPPCPDYEFSENCGLNNAGDHVSHPYKECPFGQCNPDSAELCRPCGGGATAPAPAGSRSGTQWRCKERPVPPKEPCPLKSWKPEVFSSQEPSPSAISSLSWTSEHNVTRQALQTSAQAVVLVLSVLVLLVTSAAILLLAQQCRRQAKVLHPCPGLVCGDTNIHTFLHSSSPGPLEAPEAGDSWKEVALVPLLGRGPYQDTPNTLACPPYLVDLSCTSSSSSSQVAPSGSTRCWEARKLNMSKVHFLQQGGREEGRITAIPSKRCHPPILCLGPAAGKKEILLPPETQQMGTGWSSSSDGTLRGILPISADLTPTPENSHTGHPGPLTGDRPRHGLPRGGSEGVPPGPLPAGGSGIYSAGSAGPRAAALPGR</sequence>
<feature type="region of interest" description="Disordered" evidence="1">
    <location>
        <begin position="98"/>
        <end position="118"/>
    </location>
</feature>
<proteinExistence type="predicted"/>
<gene>
    <name evidence="4" type="primary">IGFLR1</name>
</gene>
<accession>A0A8C0MHG9</accession>
<dbReference type="PANTHER" id="PTHR14657:SF2">
    <property type="entry name" value="IGF-LIKE FAMILY RECEPTOR 1"/>
    <property type="match status" value="1"/>
</dbReference>
<dbReference type="Ensembl" id="ENSCAFT00030011489.1">
    <property type="protein sequence ID" value="ENSCAFP00030010050.1"/>
    <property type="gene ID" value="ENSCAFG00030006259.1"/>
</dbReference>
<dbReference type="Proteomes" id="UP000694429">
    <property type="component" value="Chromosome 1"/>
</dbReference>
<feature type="transmembrane region" description="Helical" evidence="2">
    <location>
        <begin position="165"/>
        <end position="186"/>
    </location>
</feature>
<evidence type="ECO:0000313" key="4">
    <source>
        <dbReference type="Ensembl" id="ENSCAFP00030010050.1"/>
    </source>
</evidence>
<dbReference type="PANTHER" id="PTHR14657">
    <property type="entry name" value="IGF-LIKE FAMILY RECEPTOR 1"/>
    <property type="match status" value="1"/>
</dbReference>
<feature type="region of interest" description="Disordered" evidence="1">
    <location>
        <begin position="334"/>
        <end position="418"/>
    </location>
</feature>
<evidence type="ECO:0000256" key="2">
    <source>
        <dbReference type="SAM" id="Phobius"/>
    </source>
</evidence>
<evidence type="ECO:0000313" key="5">
    <source>
        <dbReference type="Proteomes" id="UP000694429"/>
    </source>
</evidence>
<evidence type="ECO:0000256" key="1">
    <source>
        <dbReference type="SAM" id="MobiDB-lite"/>
    </source>
</evidence>
<dbReference type="AlphaFoldDB" id="A0A8C0MHG9"/>